<evidence type="ECO:0000313" key="2">
    <source>
        <dbReference type="EMBL" id="KJZ56966.1"/>
    </source>
</evidence>
<dbReference type="Proteomes" id="UP000033400">
    <property type="component" value="Unassembled WGS sequence"/>
</dbReference>
<feature type="transmembrane region" description="Helical" evidence="1">
    <location>
        <begin position="398"/>
        <end position="416"/>
    </location>
</feature>
<evidence type="ECO:0000313" key="3">
    <source>
        <dbReference type="Proteomes" id="UP000033400"/>
    </source>
</evidence>
<feature type="transmembrane region" description="Helical" evidence="1">
    <location>
        <begin position="336"/>
        <end position="361"/>
    </location>
</feature>
<keyword evidence="1" id="KW-0472">Membrane</keyword>
<feature type="transmembrane region" description="Helical" evidence="1">
    <location>
        <begin position="235"/>
        <end position="254"/>
    </location>
</feature>
<keyword evidence="1" id="KW-1133">Transmembrane helix</keyword>
<feature type="transmembrane region" description="Helical" evidence="1">
    <location>
        <begin position="155"/>
        <end position="175"/>
    </location>
</feature>
<feature type="transmembrane region" description="Helical" evidence="1">
    <location>
        <begin position="127"/>
        <end position="143"/>
    </location>
</feature>
<dbReference type="EMBL" id="LACH01000108">
    <property type="protein sequence ID" value="KJZ56966.1"/>
    <property type="molecule type" value="Genomic_DNA"/>
</dbReference>
<dbReference type="PATRIC" id="fig|294.133.peg.299"/>
<feature type="transmembrane region" description="Helical" evidence="1">
    <location>
        <begin position="182"/>
        <end position="215"/>
    </location>
</feature>
<dbReference type="RefSeq" id="WP_046057096.1">
    <property type="nucleotide sequence ID" value="NZ_LACH01000108.1"/>
</dbReference>
<comment type="caution">
    <text evidence="2">The sequence shown here is derived from an EMBL/GenBank/DDBJ whole genome shotgun (WGS) entry which is preliminary data.</text>
</comment>
<protein>
    <submittedName>
        <fullName evidence="2">Uncharacterized protein</fullName>
    </submittedName>
</protein>
<keyword evidence="1" id="KW-0812">Transmembrane</keyword>
<reference evidence="2 3" key="1">
    <citation type="submission" date="2015-03" db="EMBL/GenBank/DDBJ databases">
        <title>Comparative genomics of Pseudomonas insights into diversity of traits involved in vanlence and defense.</title>
        <authorList>
            <person name="Qin Y."/>
        </authorList>
    </citation>
    <scope>NUCLEOTIDE SEQUENCE [LARGE SCALE GENOMIC DNA]</scope>
    <source>
        <strain evidence="2 3">H24</strain>
    </source>
</reference>
<accession>A0A0F4UKP1</accession>
<proteinExistence type="predicted"/>
<feature type="transmembrane region" description="Helical" evidence="1">
    <location>
        <begin position="304"/>
        <end position="324"/>
    </location>
</feature>
<sequence>MTNVTEQLTHQKFSPPHSCDGVKLWMVHTLPVAILVLALWLPYGFSLIGLIEEWWLLGSLTTHGLFFVTDISSPLPAHALRPLTILPQAIAYCLDPYSFKYWNVLLALALCVKGSSLSYITSNITGSVKWGVIAGLLIVIYPADTMQLSFRALHINWALSSLLLGTAIFIAALQAKSKILPYLLSIISAALLLTACAMYEASLLLTVLPFLTILIKSNLKLAVSQMRQHLWKHLIWLMGAFTYIAYVIHTAPLVNSYQSGVTGGTSAITTLMHSLPNLFSIGLLRTTLGGWYDATRITATEFSTYWYAISVTIAIFTALFLLLSSHKKTKTVGIKISAIVSFRLLIAGIILVLLGYAPFLLSTSHQAISQRTFLFASPGGVLVTLAVLIAVSKASKNLAALCVALFVFIGLSSQLFQFHHYVKISDRQRNILKNIVEQFDGKSDNKTLVIIDKTNQINNTWMFINENLQATLNYIYGHPFNALEVCREDGSEWQYKDSVGRKGTCEETTSEWIFHYPTSISGPGFEPTKGLEDKKLAKSQTVTITVNPDGTPEINPGRVEMLRNDQGRTGAIYRGFIDKPDYQNHWIGFTDQEPSENYFWGFGDWWSMELPIAGSGWREAEWTVNKFQHNASAWKTNKRAILDFKFSPSSDRYELHGIFYAVVSPAIKTSLKIEMNGINIPLEWKDDNSFQAQLAKNQLRDGKNTVTFISDVDDQYFGFAGRLDWIEIKKSITH</sequence>
<dbReference type="OrthoDB" id="8886194at2"/>
<dbReference type="AlphaFoldDB" id="A0A0F4UKP1"/>
<name>A0A0F4UKP1_PSEFL</name>
<organism evidence="2 3">
    <name type="scientific">Pseudomonas fluorescens</name>
    <dbReference type="NCBI Taxonomy" id="294"/>
    <lineage>
        <taxon>Bacteria</taxon>
        <taxon>Pseudomonadati</taxon>
        <taxon>Pseudomonadota</taxon>
        <taxon>Gammaproteobacteria</taxon>
        <taxon>Pseudomonadales</taxon>
        <taxon>Pseudomonadaceae</taxon>
        <taxon>Pseudomonas</taxon>
    </lineage>
</organism>
<feature type="transmembrane region" description="Helical" evidence="1">
    <location>
        <begin position="275"/>
        <end position="292"/>
    </location>
</feature>
<gene>
    <name evidence="2" type="ORF">VD17_30635</name>
</gene>
<feature type="transmembrane region" description="Helical" evidence="1">
    <location>
        <begin position="373"/>
        <end position="391"/>
    </location>
</feature>
<feature type="transmembrane region" description="Helical" evidence="1">
    <location>
        <begin position="32"/>
        <end position="51"/>
    </location>
</feature>
<evidence type="ECO:0000256" key="1">
    <source>
        <dbReference type="SAM" id="Phobius"/>
    </source>
</evidence>